<sequence>MPSATPVTLRFDGSNMNTRCASGKQKISTYADPDAATRHTRHHSYGRATTDSTQSEDTSNVISAAVEACVCSARLDSRP</sequence>
<name>A0A0U1DJA1_9MYCO</name>
<dbReference type="AlphaFoldDB" id="A0A0U1DJA1"/>
<organism evidence="2 3">
    <name type="scientific">Mycolicibacterium conceptionense</name>
    <dbReference type="NCBI Taxonomy" id="451644"/>
    <lineage>
        <taxon>Bacteria</taxon>
        <taxon>Bacillati</taxon>
        <taxon>Actinomycetota</taxon>
        <taxon>Actinomycetes</taxon>
        <taxon>Mycobacteriales</taxon>
        <taxon>Mycobacteriaceae</taxon>
        <taxon>Mycolicibacterium</taxon>
    </lineage>
</organism>
<evidence type="ECO:0000256" key="1">
    <source>
        <dbReference type="SAM" id="MobiDB-lite"/>
    </source>
</evidence>
<gene>
    <name evidence="2" type="ORF">BN970_03637</name>
</gene>
<feature type="region of interest" description="Disordered" evidence="1">
    <location>
        <begin position="1"/>
        <end position="59"/>
    </location>
</feature>
<accession>A0A0U1DJA1</accession>
<feature type="compositionally biased region" description="Polar residues" evidence="1">
    <location>
        <begin position="14"/>
        <end position="28"/>
    </location>
</feature>
<evidence type="ECO:0000313" key="3">
    <source>
        <dbReference type="Proteomes" id="UP000182227"/>
    </source>
</evidence>
<dbReference type="EMBL" id="CTEF01000002">
    <property type="protein sequence ID" value="CQD16919.1"/>
    <property type="molecule type" value="Genomic_DNA"/>
</dbReference>
<reference evidence="2 3" key="1">
    <citation type="submission" date="2015-03" db="EMBL/GenBank/DDBJ databases">
        <authorList>
            <person name="Murphy D."/>
        </authorList>
    </citation>
    <scope>NUCLEOTIDE SEQUENCE [LARGE SCALE GENOMIC DNA]</scope>
    <source>
        <strain evidence="2 3">D16</strain>
    </source>
</reference>
<protein>
    <submittedName>
        <fullName evidence="2">Uncharacterized protein</fullName>
    </submittedName>
</protein>
<dbReference type="Proteomes" id="UP000182227">
    <property type="component" value="Unassembled WGS sequence"/>
</dbReference>
<proteinExistence type="predicted"/>
<evidence type="ECO:0000313" key="2">
    <source>
        <dbReference type="EMBL" id="CQD16919.1"/>
    </source>
</evidence>
<feature type="compositionally biased region" description="Polar residues" evidence="1">
    <location>
        <begin position="47"/>
        <end position="59"/>
    </location>
</feature>